<dbReference type="Pfam" id="PF04326">
    <property type="entry name" value="SLFN_AlbA_2"/>
    <property type="match status" value="1"/>
</dbReference>
<gene>
    <name evidence="2" type="ORF">AKN88_05660</name>
</gene>
<dbReference type="STRING" id="1697053.AKN87_08195"/>
<evidence type="ECO:0000259" key="1">
    <source>
        <dbReference type="Pfam" id="PF04326"/>
    </source>
</evidence>
<protein>
    <recommendedName>
        <fullName evidence="1">Schlafen AlbA-2 domain-containing protein</fullName>
    </recommendedName>
</protein>
<accession>A0A0K1XDY8</accession>
<reference evidence="2 3" key="1">
    <citation type="journal article" date="2015" name="Genome Announc.">
        <title>Genome Sequences of Oblitimonas alkaliphila gen. nov. sp. nov. (Proposed), a Novel Bacterium of the Pseudomonadaceae Family.</title>
        <authorList>
            <person name="Lauer A.C."/>
            <person name="Nicholson A.C."/>
            <person name="Humrighouse B.W."/>
            <person name="Emery B."/>
            <person name="Drobish A."/>
            <person name="Juieng P."/>
            <person name="Loparev V."/>
            <person name="McQuiston J.R."/>
        </authorList>
    </citation>
    <scope>NUCLEOTIDE SEQUENCE [LARGE SCALE GENOMIC DNA]</scope>
    <source>
        <strain evidence="2 3">E5571</strain>
    </source>
</reference>
<dbReference type="Gene3D" id="3.30.950.30">
    <property type="entry name" value="Schlafen, AAA domain"/>
    <property type="match status" value="1"/>
</dbReference>
<name>A0A0K1XDY8_9GAMM</name>
<dbReference type="AlphaFoldDB" id="A0A0K1XDY8"/>
<feature type="domain" description="Schlafen AlbA-2" evidence="1">
    <location>
        <begin position="8"/>
        <end position="111"/>
    </location>
</feature>
<evidence type="ECO:0000313" key="2">
    <source>
        <dbReference type="EMBL" id="AKX59474.1"/>
    </source>
</evidence>
<dbReference type="InterPro" id="IPR038461">
    <property type="entry name" value="Schlafen_AlbA_2_dom_sf"/>
</dbReference>
<dbReference type="Proteomes" id="UP000063953">
    <property type="component" value="Chromosome"/>
</dbReference>
<dbReference type="InterPro" id="IPR007421">
    <property type="entry name" value="Schlafen_AlbA_2_dom"/>
</dbReference>
<sequence length="143" mass="16065">MRIIPYHESLTCEFKSDRWLLPLNTLIEAVICMANGSGGAIYLGVEDNGLISGLHPQHRDLQQLERLVCQYTLPHLVVKIEPLLQDSLVIAQIQIPISSVPIATIDGRYKRRQLQPNGEPECVKYRPTPAELQVDKTRVIGSI</sequence>
<dbReference type="EMBL" id="CP012365">
    <property type="protein sequence ID" value="AKX59474.1"/>
    <property type="molecule type" value="Genomic_DNA"/>
</dbReference>
<dbReference type="RefSeq" id="WP_053100655.1">
    <property type="nucleotide sequence ID" value="NZ_CP012364.1"/>
</dbReference>
<evidence type="ECO:0000313" key="3">
    <source>
        <dbReference type="Proteomes" id="UP000063953"/>
    </source>
</evidence>
<keyword evidence="3" id="KW-1185">Reference proteome</keyword>
<organism evidence="2 3">
    <name type="scientific">Thiopseudomonas alkaliphila</name>
    <dbReference type="NCBI Taxonomy" id="1697053"/>
    <lineage>
        <taxon>Bacteria</taxon>
        <taxon>Pseudomonadati</taxon>
        <taxon>Pseudomonadota</taxon>
        <taxon>Gammaproteobacteria</taxon>
        <taxon>Pseudomonadales</taxon>
        <taxon>Pseudomonadaceae</taxon>
        <taxon>Thiopseudomonas</taxon>
    </lineage>
</organism>
<proteinExistence type="predicted"/>